<gene>
    <name evidence="1" type="ORF">CEXT_759471</name>
</gene>
<dbReference type="EMBL" id="BPLR01001195">
    <property type="protein sequence ID" value="GIZ00702.1"/>
    <property type="molecule type" value="Genomic_DNA"/>
</dbReference>
<name>A0AAV4Y056_CAEEX</name>
<comment type="caution">
    <text evidence="1">The sequence shown here is derived from an EMBL/GenBank/DDBJ whole genome shotgun (WGS) entry which is preliminary data.</text>
</comment>
<evidence type="ECO:0000313" key="2">
    <source>
        <dbReference type="Proteomes" id="UP001054945"/>
    </source>
</evidence>
<keyword evidence="2" id="KW-1185">Reference proteome</keyword>
<evidence type="ECO:0008006" key="3">
    <source>
        <dbReference type="Google" id="ProtNLM"/>
    </source>
</evidence>
<dbReference type="AlphaFoldDB" id="A0AAV4Y056"/>
<reference evidence="1 2" key="1">
    <citation type="submission" date="2021-06" db="EMBL/GenBank/DDBJ databases">
        <title>Caerostris extrusa draft genome.</title>
        <authorList>
            <person name="Kono N."/>
            <person name="Arakawa K."/>
        </authorList>
    </citation>
    <scope>NUCLEOTIDE SEQUENCE [LARGE SCALE GENOMIC DNA]</scope>
</reference>
<dbReference type="Proteomes" id="UP001054945">
    <property type="component" value="Unassembled WGS sequence"/>
</dbReference>
<proteinExistence type="predicted"/>
<sequence>MYNRLISRKSSSDLLSSLHTFKVLNLNFAMTVWNSKRQFSDNRRIKRTLKQPKRIQKTKEPLELQRKINDPYPQVFQPDGGSPSFISIPYLTGAGSRSPLGWRPHQGLDEIASRRKCLING</sequence>
<protein>
    <recommendedName>
        <fullName evidence="3">Ribosomal protein S18</fullName>
    </recommendedName>
</protein>
<accession>A0AAV4Y056</accession>
<evidence type="ECO:0000313" key="1">
    <source>
        <dbReference type="EMBL" id="GIZ00702.1"/>
    </source>
</evidence>
<organism evidence="1 2">
    <name type="scientific">Caerostris extrusa</name>
    <name type="common">Bark spider</name>
    <name type="synonym">Caerostris bankana</name>
    <dbReference type="NCBI Taxonomy" id="172846"/>
    <lineage>
        <taxon>Eukaryota</taxon>
        <taxon>Metazoa</taxon>
        <taxon>Ecdysozoa</taxon>
        <taxon>Arthropoda</taxon>
        <taxon>Chelicerata</taxon>
        <taxon>Arachnida</taxon>
        <taxon>Araneae</taxon>
        <taxon>Araneomorphae</taxon>
        <taxon>Entelegynae</taxon>
        <taxon>Araneoidea</taxon>
        <taxon>Araneidae</taxon>
        <taxon>Caerostris</taxon>
    </lineage>
</organism>